<dbReference type="Pfam" id="PF06838">
    <property type="entry name" value="Met_gamma_lyase"/>
    <property type="match status" value="2"/>
</dbReference>
<evidence type="ECO:0000313" key="3">
    <source>
        <dbReference type="EnsemblPlants" id="OGLUM04G26610.1"/>
    </source>
</evidence>
<feature type="compositionally biased region" description="Polar residues" evidence="2">
    <location>
        <begin position="650"/>
        <end position="674"/>
    </location>
</feature>
<feature type="compositionally biased region" description="Polar residues" evidence="2">
    <location>
        <begin position="616"/>
        <end position="638"/>
    </location>
</feature>
<dbReference type="Proteomes" id="UP000026961">
    <property type="component" value="Chromosome 4"/>
</dbReference>
<dbReference type="HOGENOM" id="CLU_015396_0_0_1"/>
<sequence>MTGAAAAAAAVSPLVAWPRAAPASRGGRRAARASAFHPDVSRAVESLQAEFREVDRALALNSARVSAAFHAAHVAPHHFGGSTGYGHDDGGGREALDSVFAQIVGADAAIVRPQFFSGTHAIACALFALLRPGHELLAVAGPPYDTLEEVIGIRGSANVGSLKDFGVAYREVPQMVALIGMLLQMLSDLRPDAPSYKDLVMQNPNCMVMVDNCYGEFVETSEPPMVGADLIAGSLIKNPGGTIAPCGGYVAGKKDLVAAAAARLSAPGLGVEFGSTPGHVMRALFQGLFLAPQMVGEAVKGGMLIAEVMSTKGYRVQPLPRVPRHDIVQAVELGNRERLIAFCEIVQQTCPVGSFIKPTAGETPGYASEVIFADGTFIDGSTSELSCDGPLRDPYAVFCQGGTHWTQWALVLSDETNMAHVFAQDTGRVSIRGGMDSSKYRSRGYTMASSNNKRPPPYLLLLLLALGAAALSVGILHKMRERRVFSILLQERDQQLISLQALLQKEQEISKEMRRKMDELEAKTSVLSIERTELKNKLMDSETTTTYLTNTQKELEAALVEKEGHINQMKENAAASGPEQMAAIKELLQQKEAELEEIKTKLHDYKKSDTNISESILVGTNNENTTSDTVVPENSANPGDSAPAEEHHSYGNSASESNQDESTGASTNNENATVDTVVVDKYANSSDSTPATTEEPHPYNTTASESNPQENSSPEQHFIKLRTNREDDEPQDKTTGDANDNSNDALEGSHLGKSELPQWSPKLADSQDNSTEELDSTRQLENSQGEANYESRGSNLLEKEVEASNEVEPMKETSPETELGTSKDSLSEANQNSTQAVELVADPADVKPSMPIYNDETKETSKRRRRRKFRSRRKKRTNAAATNVDGKVTKVR</sequence>
<dbReference type="Gramene" id="OGLUM04G26610.1">
    <property type="protein sequence ID" value="OGLUM04G26610.1"/>
    <property type="gene ID" value="OGLUM04G26610"/>
</dbReference>
<feature type="compositionally biased region" description="Low complexity" evidence="2">
    <location>
        <begin position="704"/>
        <end position="716"/>
    </location>
</feature>
<name>A0A0D9ZRC3_9ORYZ</name>
<dbReference type="STRING" id="40148.A0A0D9ZRC3"/>
<protein>
    <submittedName>
        <fullName evidence="3">Uncharacterized protein</fullName>
    </submittedName>
</protein>
<evidence type="ECO:0000256" key="2">
    <source>
        <dbReference type="SAM" id="MobiDB-lite"/>
    </source>
</evidence>
<dbReference type="Gene3D" id="3.90.1150.60">
    <property type="entry name" value="Methioning gamme-lyase, C-terminal domain"/>
    <property type="match status" value="1"/>
</dbReference>
<dbReference type="eggNOG" id="ENOG502QSV0">
    <property type="taxonomic scope" value="Eukaryota"/>
</dbReference>
<dbReference type="AlphaFoldDB" id="A0A0D9ZRC3"/>
<feature type="compositionally biased region" description="Polar residues" evidence="2">
    <location>
        <begin position="777"/>
        <end position="794"/>
    </location>
</feature>
<dbReference type="PANTHER" id="PTHR46658:SF1">
    <property type="entry name" value="CYS OR MET METABOLISM PYRIDOXAL-PHOSPHATE-DEPENDENT ENZYME"/>
    <property type="match status" value="1"/>
</dbReference>
<evidence type="ECO:0000313" key="4">
    <source>
        <dbReference type="Proteomes" id="UP000026961"/>
    </source>
</evidence>
<feature type="region of interest" description="Disordered" evidence="2">
    <location>
        <begin position="616"/>
        <end position="892"/>
    </location>
</feature>
<keyword evidence="4" id="KW-1185">Reference proteome</keyword>
<reference evidence="3" key="1">
    <citation type="submission" date="2015-04" db="UniProtKB">
        <authorList>
            <consortium name="EnsemblPlants"/>
        </authorList>
    </citation>
    <scope>IDENTIFICATION</scope>
</reference>
<keyword evidence="1" id="KW-0175">Coiled coil</keyword>
<feature type="coiled-coil region" evidence="1">
    <location>
        <begin position="499"/>
        <end position="608"/>
    </location>
</feature>
<dbReference type="InterPro" id="IPR015421">
    <property type="entry name" value="PyrdxlP-dep_Trfase_major"/>
</dbReference>
<feature type="compositionally biased region" description="Basic and acidic residues" evidence="2">
    <location>
        <begin position="797"/>
        <end position="814"/>
    </location>
</feature>
<accession>A0A0D9ZRC3</accession>
<dbReference type="EnsemblPlants" id="OGLUM04G26610.1">
    <property type="protein sequence ID" value="OGLUM04G26610.1"/>
    <property type="gene ID" value="OGLUM04G26610"/>
</dbReference>
<feature type="compositionally biased region" description="Basic residues" evidence="2">
    <location>
        <begin position="861"/>
        <end position="877"/>
    </location>
</feature>
<feature type="compositionally biased region" description="Polar residues" evidence="2">
    <location>
        <begin position="819"/>
        <end position="836"/>
    </location>
</feature>
<evidence type="ECO:0000256" key="1">
    <source>
        <dbReference type="SAM" id="Coils"/>
    </source>
</evidence>
<dbReference type="Gene3D" id="3.40.640.10">
    <property type="entry name" value="Type I PLP-dependent aspartate aminotransferase-like (Major domain)"/>
    <property type="match status" value="1"/>
</dbReference>
<dbReference type="SUPFAM" id="SSF53383">
    <property type="entry name" value="PLP-dependent transferases"/>
    <property type="match status" value="1"/>
</dbReference>
<reference evidence="3" key="2">
    <citation type="submission" date="2018-05" db="EMBL/GenBank/DDBJ databases">
        <title>OgluRS3 (Oryza glumaepatula Reference Sequence Version 3).</title>
        <authorList>
            <person name="Zhang J."/>
            <person name="Kudrna D."/>
            <person name="Lee S."/>
            <person name="Talag J."/>
            <person name="Welchert J."/>
            <person name="Wing R.A."/>
        </authorList>
    </citation>
    <scope>NUCLEOTIDE SEQUENCE [LARGE SCALE GENOMIC DNA]</scope>
</reference>
<dbReference type="InterPro" id="IPR015424">
    <property type="entry name" value="PyrdxlP-dep_Trfase"/>
</dbReference>
<dbReference type="InterPro" id="IPR009651">
    <property type="entry name" value="Met_g_lyase_put"/>
</dbReference>
<proteinExistence type="predicted"/>
<organism evidence="3">
    <name type="scientific">Oryza glumipatula</name>
    <dbReference type="NCBI Taxonomy" id="40148"/>
    <lineage>
        <taxon>Eukaryota</taxon>
        <taxon>Viridiplantae</taxon>
        <taxon>Streptophyta</taxon>
        <taxon>Embryophyta</taxon>
        <taxon>Tracheophyta</taxon>
        <taxon>Spermatophyta</taxon>
        <taxon>Magnoliopsida</taxon>
        <taxon>Liliopsida</taxon>
        <taxon>Poales</taxon>
        <taxon>Poaceae</taxon>
        <taxon>BOP clade</taxon>
        <taxon>Oryzoideae</taxon>
        <taxon>Oryzeae</taxon>
        <taxon>Oryzinae</taxon>
        <taxon>Oryza</taxon>
    </lineage>
</organism>
<feature type="compositionally biased region" description="Polar residues" evidence="2">
    <location>
        <begin position="683"/>
        <end position="692"/>
    </location>
</feature>
<dbReference type="PANTHER" id="PTHR46658">
    <property type="entry name" value="CYS OR MET METABOLISM PYRIDOXAL-PHOSPHATE-DEPENDENT ENZYME"/>
    <property type="match status" value="1"/>
</dbReference>